<protein>
    <recommendedName>
        <fullName evidence="5">Prokaryotic-type class I peptide chain release factors domain-containing protein</fullName>
    </recommendedName>
</protein>
<dbReference type="SMART" id="SM00937">
    <property type="entry name" value="PCRF"/>
    <property type="match status" value="1"/>
</dbReference>
<dbReference type="EMBL" id="QEAM01000455">
    <property type="protein sequence ID" value="TPX39675.1"/>
    <property type="molecule type" value="Genomic_DNA"/>
</dbReference>
<accession>A0A507CDT5</accession>
<feature type="compositionally biased region" description="Acidic residues" evidence="4">
    <location>
        <begin position="1"/>
        <end position="23"/>
    </location>
</feature>
<evidence type="ECO:0000256" key="3">
    <source>
        <dbReference type="SAM" id="Coils"/>
    </source>
</evidence>
<dbReference type="Pfam" id="PF03462">
    <property type="entry name" value="PCRF"/>
    <property type="match status" value="1"/>
</dbReference>
<reference evidence="9 10" key="1">
    <citation type="journal article" date="2019" name="Sci. Rep.">
        <title>Comparative genomics of chytrid fungi reveal insights into the obligate biotrophic and pathogenic lifestyle of Synchytrium endobioticum.</title>
        <authorList>
            <person name="van de Vossenberg B.T.L.H."/>
            <person name="Warris S."/>
            <person name="Nguyen H.D.T."/>
            <person name="van Gent-Pelzer M.P.E."/>
            <person name="Joly D.L."/>
            <person name="van de Geest H.C."/>
            <person name="Bonants P.J.M."/>
            <person name="Smith D.S."/>
            <person name="Levesque C.A."/>
            <person name="van der Lee T.A.J."/>
        </authorList>
    </citation>
    <scope>NUCLEOTIDE SEQUENCE [LARGE SCALE GENOMIC DNA]</scope>
    <source>
        <strain evidence="7 10">LEV6574</strain>
        <strain evidence="6 9">MB42</strain>
    </source>
</reference>
<evidence type="ECO:0000313" key="8">
    <source>
        <dbReference type="EMBL" id="TPX39675.1"/>
    </source>
</evidence>
<dbReference type="PROSITE" id="PS00745">
    <property type="entry name" value="RF_PROK_I"/>
    <property type="match status" value="1"/>
</dbReference>
<dbReference type="FunFam" id="3.30.160.20:FF:000004">
    <property type="entry name" value="Peptide chain release factor 1"/>
    <property type="match status" value="1"/>
</dbReference>
<dbReference type="GO" id="GO:0005739">
    <property type="term" value="C:mitochondrion"/>
    <property type="evidence" value="ECO:0007669"/>
    <property type="project" value="GOC"/>
</dbReference>
<dbReference type="Gene3D" id="3.30.160.20">
    <property type="match status" value="1"/>
</dbReference>
<evidence type="ECO:0000256" key="2">
    <source>
        <dbReference type="ARBA" id="ARBA00022917"/>
    </source>
</evidence>
<dbReference type="VEuPathDB" id="FungiDB:SeMB42_g07306"/>
<dbReference type="STRING" id="286115.A0A507CDT5"/>
<dbReference type="InterPro" id="IPR000352">
    <property type="entry name" value="Pep_chain_release_fac_I"/>
</dbReference>
<evidence type="ECO:0000256" key="1">
    <source>
        <dbReference type="ARBA" id="ARBA00010835"/>
    </source>
</evidence>
<proteinExistence type="inferred from homology"/>
<feature type="coiled-coil region" evidence="3">
    <location>
        <begin position="175"/>
        <end position="238"/>
    </location>
</feature>
<dbReference type="AlphaFoldDB" id="A0A507CDT5"/>
<dbReference type="InterPro" id="IPR045853">
    <property type="entry name" value="Pep_chain_release_fac_I_sf"/>
</dbReference>
<feature type="compositionally biased region" description="Basic and acidic residues" evidence="4">
    <location>
        <begin position="24"/>
        <end position="33"/>
    </location>
</feature>
<dbReference type="SUPFAM" id="SSF75620">
    <property type="entry name" value="Release factor"/>
    <property type="match status" value="1"/>
</dbReference>
<dbReference type="HAMAP" id="MF_00094">
    <property type="entry name" value="Rel_fac_2"/>
    <property type="match status" value="1"/>
</dbReference>
<dbReference type="InterPro" id="IPR004374">
    <property type="entry name" value="PrfB"/>
</dbReference>
<dbReference type="EMBL" id="QEAN01000496">
    <property type="protein sequence ID" value="TPX34599.1"/>
    <property type="molecule type" value="Genomic_DNA"/>
</dbReference>
<dbReference type="GO" id="GO:0032543">
    <property type="term" value="P:mitochondrial translation"/>
    <property type="evidence" value="ECO:0007669"/>
    <property type="project" value="UniProtKB-ARBA"/>
</dbReference>
<dbReference type="Proteomes" id="UP000317494">
    <property type="component" value="Unassembled WGS sequence"/>
</dbReference>
<keyword evidence="2" id="KW-0648">Protein biosynthesis</keyword>
<gene>
    <name evidence="7" type="ORF">SeLEV6574_g07057</name>
    <name evidence="8" type="ORF">SeLEV6574_g07062</name>
    <name evidence="6" type="ORF">SeMB42_g07306</name>
</gene>
<dbReference type="Gene3D" id="3.30.70.1660">
    <property type="match status" value="1"/>
</dbReference>
<dbReference type="OrthoDB" id="2019491at2759"/>
<comment type="caution">
    <text evidence="7">The sequence shown here is derived from an EMBL/GenBank/DDBJ whole genome shotgun (WGS) entry which is preliminary data.</text>
</comment>
<evidence type="ECO:0000256" key="4">
    <source>
        <dbReference type="SAM" id="MobiDB-lite"/>
    </source>
</evidence>
<feature type="domain" description="Prokaryotic-type class I peptide chain release factors" evidence="5">
    <location>
        <begin position="381"/>
        <end position="397"/>
    </location>
</feature>
<name>A0A507CDT5_9FUNG</name>
<dbReference type="EMBL" id="QEAM01000455">
    <property type="protein sequence ID" value="TPX39670.1"/>
    <property type="molecule type" value="Genomic_DNA"/>
</dbReference>
<evidence type="ECO:0000313" key="9">
    <source>
        <dbReference type="Proteomes" id="UP000317494"/>
    </source>
</evidence>
<sequence length="511" mass="56348">MPECEEGEDEDDEKEEEDDEDGEATARSKHPAERRVSLAMAVRNAVRMVVDGRRASLVACGILFAYLPHSHSLSLSHPRPPCLPCRPFHASTAPRTTSASASASAAYPASSASSPPDAASITKVISSNQESYAHIRRLMDIVSAQTDWTQKTNHASSLTSRLSSNTLWESDPSKAVALQRELSELKQELTEYKDMRDKVNELAAMLELAREEGDAALLQAVSADIEQLKATLQSYTVRLMMSSPQDKYGCFIELRSGAGGAESGLFLTMLLRMYSRWATNYHTPIDPSSRAKATLLDSTPSDHDGLKSATLLISGLHTYGWLKHEAGIHRLVRISPLDANARRHTSFVSVLVYPDADDNGEDEKGGGIEILTKDVRMESMRAQGAGGQHVNKTESAVRLTHIPTGITVACQNERSQHQNRALAFKLLTAKLLERELRVKQQAKSDLHSQLPDNNFGSQIRSYVLQPYRMIKDLRTGFEKGDVDAVLDGDLQGFLEASLLHMRKLPVNYKAL</sequence>
<evidence type="ECO:0000313" key="7">
    <source>
        <dbReference type="EMBL" id="TPX39670.1"/>
    </source>
</evidence>
<organism evidence="7 10">
    <name type="scientific">Synchytrium endobioticum</name>
    <dbReference type="NCBI Taxonomy" id="286115"/>
    <lineage>
        <taxon>Eukaryota</taxon>
        <taxon>Fungi</taxon>
        <taxon>Fungi incertae sedis</taxon>
        <taxon>Chytridiomycota</taxon>
        <taxon>Chytridiomycota incertae sedis</taxon>
        <taxon>Chytridiomycetes</taxon>
        <taxon>Synchytriales</taxon>
        <taxon>Synchytriaceae</taxon>
        <taxon>Synchytrium</taxon>
    </lineage>
</organism>
<dbReference type="PANTHER" id="PTHR43116">
    <property type="entry name" value="PEPTIDE CHAIN RELEASE FACTOR 2"/>
    <property type="match status" value="1"/>
</dbReference>
<dbReference type="Gene3D" id="1.20.58.410">
    <property type="entry name" value="Release factor"/>
    <property type="match status" value="1"/>
</dbReference>
<keyword evidence="9" id="KW-1185">Reference proteome</keyword>
<dbReference type="PANTHER" id="PTHR43116:SF3">
    <property type="entry name" value="CLASS I PEPTIDE CHAIN RELEASE FACTOR"/>
    <property type="match status" value="1"/>
</dbReference>
<dbReference type="Proteomes" id="UP000320475">
    <property type="component" value="Unassembled WGS sequence"/>
</dbReference>
<dbReference type="InterPro" id="IPR005139">
    <property type="entry name" value="PCRF"/>
</dbReference>
<dbReference type="NCBIfam" id="TIGR00020">
    <property type="entry name" value="prfB"/>
    <property type="match status" value="1"/>
</dbReference>
<comment type="similarity">
    <text evidence="1">Belongs to the prokaryotic/mitochondrial release factor family.</text>
</comment>
<evidence type="ECO:0000313" key="10">
    <source>
        <dbReference type="Proteomes" id="UP000320475"/>
    </source>
</evidence>
<evidence type="ECO:0000259" key="5">
    <source>
        <dbReference type="PROSITE" id="PS00745"/>
    </source>
</evidence>
<dbReference type="GO" id="GO:0016149">
    <property type="term" value="F:translation release factor activity, codon specific"/>
    <property type="evidence" value="ECO:0007669"/>
    <property type="project" value="InterPro"/>
</dbReference>
<evidence type="ECO:0000313" key="6">
    <source>
        <dbReference type="EMBL" id="TPX34599.1"/>
    </source>
</evidence>
<dbReference type="Pfam" id="PF00472">
    <property type="entry name" value="RF-1"/>
    <property type="match status" value="1"/>
</dbReference>
<feature type="region of interest" description="Disordered" evidence="4">
    <location>
        <begin position="1"/>
        <end position="33"/>
    </location>
</feature>
<keyword evidence="3" id="KW-0175">Coiled coil</keyword>